<feature type="binding site" evidence="9">
    <location>
        <position position="295"/>
    </location>
    <ligand>
        <name>substrate</name>
    </ligand>
</feature>
<gene>
    <name evidence="12" type="ORF">IAA55_01780</name>
</gene>
<feature type="binding site" evidence="9">
    <location>
        <position position="394"/>
    </location>
    <ligand>
        <name>substrate</name>
    </ligand>
</feature>
<dbReference type="PANTHER" id="PTHR10353">
    <property type="entry name" value="GLYCOSYL HYDROLASE"/>
    <property type="match status" value="1"/>
</dbReference>
<evidence type="ECO:0000313" key="12">
    <source>
        <dbReference type="EMBL" id="HIR69992.1"/>
    </source>
</evidence>
<organism evidence="12 13">
    <name type="scientific">Candidatus Pullilachnospira gallistercoris</name>
    <dbReference type="NCBI Taxonomy" id="2840911"/>
    <lineage>
        <taxon>Bacteria</taxon>
        <taxon>Bacillati</taxon>
        <taxon>Bacillota</taxon>
        <taxon>Clostridia</taxon>
        <taxon>Lachnospirales</taxon>
        <taxon>Lachnospiraceae</taxon>
        <taxon>Lachnospiraceae incertae sedis</taxon>
        <taxon>Candidatus Pullilachnospira</taxon>
    </lineage>
</organism>
<evidence type="ECO:0000256" key="10">
    <source>
        <dbReference type="PROSITE-ProRule" id="PRU10055"/>
    </source>
</evidence>
<dbReference type="FunFam" id="3.20.20.80:FF:000004">
    <property type="entry name" value="Beta-glucosidase 6-phospho-beta-glucosidase"/>
    <property type="match status" value="1"/>
</dbReference>
<dbReference type="GO" id="GO:0008422">
    <property type="term" value="F:beta-glucosidase activity"/>
    <property type="evidence" value="ECO:0007669"/>
    <property type="project" value="UniProtKB-EC"/>
</dbReference>
<feature type="binding site" evidence="9">
    <location>
        <position position="115"/>
    </location>
    <ligand>
        <name>substrate</name>
    </ligand>
</feature>
<evidence type="ECO:0000256" key="3">
    <source>
        <dbReference type="ARBA" id="ARBA00022801"/>
    </source>
</evidence>
<dbReference type="Pfam" id="PF00232">
    <property type="entry name" value="Glyco_hydro_1"/>
    <property type="match status" value="1"/>
</dbReference>
<feature type="active site" description="Proton donor" evidence="8">
    <location>
        <position position="160"/>
    </location>
</feature>
<dbReference type="Gene3D" id="3.20.20.80">
    <property type="entry name" value="Glycosidases"/>
    <property type="match status" value="1"/>
</dbReference>
<accession>A0A9D1JA26</accession>
<reference evidence="12" key="1">
    <citation type="submission" date="2020-10" db="EMBL/GenBank/DDBJ databases">
        <authorList>
            <person name="Gilroy R."/>
        </authorList>
    </citation>
    <scope>NUCLEOTIDE SEQUENCE</scope>
    <source>
        <strain evidence="12">ChiSjej5B23-6657</strain>
    </source>
</reference>
<dbReference type="InterPro" id="IPR017853">
    <property type="entry name" value="GH"/>
</dbReference>
<feature type="binding site" evidence="9">
    <location>
        <position position="17"/>
    </location>
    <ligand>
        <name>substrate</name>
    </ligand>
</feature>
<keyword evidence="4" id="KW-0136">Cellulose degradation</keyword>
<keyword evidence="7" id="KW-0624">Polysaccharide degradation</keyword>
<evidence type="ECO:0000256" key="8">
    <source>
        <dbReference type="PIRSR" id="PIRSR617736-1"/>
    </source>
</evidence>
<feature type="binding site" evidence="9">
    <location>
        <position position="159"/>
    </location>
    <ligand>
        <name>substrate</name>
    </ligand>
</feature>
<keyword evidence="5" id="KW-0119">Carbohydrate metabolism</keyword>
<dbReference type="PANTHER" id="PTHR10353:SF36">
    <property type="entry name" value="LP05116P"/>
    <property type="match status" value="1"/>
</dbReference>
<proteinExistence type="inferred from homology"/>
<sequence length="453" mass="51374">MGFPKNFIWGAASADYQIEGAYDEDGKGAGIWDALSEGHVKHGENGNVACDHYHRYKEDVAIMKELGLKAYRFSVSWPRIMPREGEINEKGIQFYQNLVQELLDAGITPMCTLFHWNLPMWLHEKGGWHNEAVSDYFAEYAKVVVDALSDKVSFWMTINEPLCFVVNGYITGDHAPFERAFDDMTKLMPTATALTRNALLAHGKAVKVIRENAKLTPRIGMALNGNIITPWGDSEEEIAAARAATFPDHATFSGLNWWADPMVKGTAPAMLANVFSDEDFEIICQPLDFFGFNCYNSGNYDEYTGKNEHVYSGMARTSMDWPITPDVLYWAVRFIHERYDLPVLITENGMANLDFVMSDGKVHDPQRIEFMKTYIGGLKKAVEEGIPVLGYLYWSIIDNFEWAEGYDKRFGLVHVDYRTQERTVKDSGYWYADLIRENGESLPATLHLDGRLG</sequence>
<dbReference type="GO" id="GO:0030245">
    <property type="term" value="P:cellulose catabolic process"/>
    <property type="evidence" value="ECO:0007669"/>
    <property type="project" value="UniProtKB-KW"/>
</dbReference>
<dbReference type="InterPro" id="IPR017736">
    <property type="entry name" value="Glyco_hydro_1_beta-glucosidase"/>
</dbReference>
<evidence type="ECO:0000256" key="9">
    <source>
        <dbReference type="PIRSR" id="PIRSR617736-2"/>
    </source>
</evidence>
<name>A0A9D1JA26_9FIRM</name>
<evidence type="ECO:0000256" key="6">
    <source>
        <dbReference type="ARBA" id="ARBA00023295"/>
    </source>
</evidence>
<dbReference type="PROSITE" id="PS00572">
    <property type="entry name" value="GLYCOSYL_HYDROL_F1_1"/>
    <property type="match status" value="1"/>
</dbReference>
<feature type="active site" description="Nucleophile" evidence="8 10">
    <location>
        <position position="347"/>
    </location>
</feature>
<evidence type="ECO:0000256" key="1">
    <source>
        <dbReference type="ARBA" id="ARBA00010838"/>
    </source>
</evidence>
<dbReference type="PRINTS" id="PR00131">
    <property type="entry name" value="GLHYDRLASE1"/>
</dbReference>
<dbReference type="Proteomes" id="UP000823912">
    <property type="component" value="Unassembled WGS sequence"/>
</dbReference>
<evidence type="ECO:0000256" key="7">
    <source>
        <dbReference type="ARBA" id="ARBA00023326"/>
    </source>
</evidence>
<evidence type="ECO:0000256" key="4">
    <source>
        <dbReference type="ARBA" id="ARBA00023001"/>
    </source>
</evidence>
<dbReference type="EC" id="3.2.1.21" evidence="2 11"/>
<evidence type="ECO:0000313" key="13">
    <source>
        <dbReference type="Proteomes" id="UP000823912"/>
    </source>
</evidence>
<dbReference type="EMBL" id="DVHM01000031">
    <property type="protein sequence ID" value="HIR69992.1"/>
    <property type="molecule type" value="Genomic_DNA"/>
</dbReference>
<protein>
    <recommendedName>
        <fullName evidence="2 11">Beta-glucosidase</fullName>
        <ecNumber evidence="2 11">3.2.1.21</ecNumber>
    </recommendedName>
</protein>
<dbReference type="InterPro" id="IPR001360">
    <property type="entry name" value="Glyco_hydro_1"/>
</dbReference>
<evidence type="ECO:0000256" key="11">
    <source>
        <dbReference type="RuleBase" id="RU361175"/>
    </source>
</evidence>
<evidence type="ECO:0000256" key="5">
    <source>
        <dbReference type="ARBA" id="ARBA00023277"/>
    </source>
</evidence>
<dbReference type="NCBIfam" id="TIGR03356">
    <property type="entry name" value="BGL"/>
    <property type="match status" value="1"/>
</dbReference>
<reference evidence="12" key="2">
    <citation type="journal article" date="2021" name="PeerJ">
        <title>Extensive microbial diversity within the chicken gut microbiome revealed by metagenomics and culture.</title>
        <authorList>
            <person name="Gilroy R."/>
            <person name="Ravi A."/>
            <person name="Getino M."/>
            <person name="Pursley I."/>
            <person name="Horton D.L."/>
            <person name="Alikhan N.F."/>
            <person name="Baker D."/>
            <person name="Gharbi K."/>
            <person name="Hall N."/>
            <person name="Watson M."/>
            <person name="Adriaenssens E.M."/>
            <person name="Foster-Nyarko E."/>
            <person name="Jarju S."/>
            <person name="Secka A."/>
            <person name="Antonio M."/>
            <person name="Oren A."/>
            <person name="Chaudhuri R.R."/>
            <person name="La Ragione R."/>
            <person name="Hildebrand F."/>
            <person name="Pallen M.J."/>
        </authorList>
    </citation>
    <scope>NUCLEOTIDE SEQUENCE</scope>
    <source>
        <strain evidence="12">ChiSjej5B23-6657</strain>
    </source>
</reference>
<keyword evidence="6 11" id="KW-0326">Glycosidase</keyword>
<dbReference type="InterPro" id="IPR018120">
    <property type="entry name" value="Glyco_hydro_1_AS"/>
</dbReference>
<feature type="binding site" evidence="9">
    <location>
        <begin position="401"/>
        <end position="402"/>
    </location>
    <ligand>
        <name>substrate</name>
    </ligand>
</feature>
<comment type="similarity">
    <text evidence="1 11">Belongs to the glycosyl hydrolase 1 family.</text>
</comment>
<dbReference type="SUPFAM" id="SSF51445">
    <property type="entry name" value="(Trans)glycosidases"/>
    <property type="match status" value="1"/>
</dbReference>
<comment type="catalytic activity">
    <reaction evidence="11">
        <text>Hydrolysis of terminal, non-reducing beta-D-glucosyl residues with release of beta-D-glucose.</text>
        <dbReference type="EC" id="3.2.1.21"/>
    </reaction>
</comment>
<keyword evidence="3 11" id="KW-0378">Hydrolase</keyword>
<comment type="caution">
    <text evidence="12">The sequence shown here is derived from an EMBL/GenBank/DDBJ whole genome shotgun (WGS) entry which is preliminary data.</text>
</comment>
<evidence type="ECO:0000256" key="2">
    <source>
        <dbReference type="ARBA" id="ARBA00012744"/>
    </source>
</evidence>
<dbReference type="AlphaFoldDB" id="A0A9D1JA26"/>